<dbReference type="Proteomes" id="UP001153954">
    <property type="component" value="Unassembled WGS sequence"/>
</dbReference>
<keyword evidence="3" id="KW-1185">Reference proteome</keyword>
<organism evidence="2 3">
    <name type="scientific">Euphydryas editha</name>
    <name type="common">Edith's checkerspot</name>
    <dbReference type="NCBI Taxonomy" id="104508"/>
    <lineage>
        <taxon>Eukaryota</taxon>
        <taxon>Metazoa</taxon>
        <taxon>Ecdysozoa</taxon>
        <taxon>Arthropoda</taxon>
        <taxon>Hexapoda</taxon>
        <taxon>Insecta</taxon>
        <taxon>Pterygota</taxon>
        <taxon>Neoptera</taxon>
        <taxon>Endopterygota</taxon>
        <taxon>Lepidoptera</taxon>
        <taxon>Glossata</taxon>
        <taxon>Ditrysia</taxon>
        <taxon>Papilionoidea</taxon>
        <taxon>Nymphalidae</taxon>
        <taxon>Nymphalinae</taxon>
        <taxon>Euphydryas</taxon>
    </lineage>
</organism>
<dbReference type="InterPro" id="IPR035961">
    <property type="entry name" value="Rhabdovirus_nucleoprotein-like"/>
</dbReference>
<sequence>MAVKSNMLRIERCVADSLYEVDMEIDNEVITDERVMKSVENNNCAMRKSGRCILCIMALQVELDEDSSYYLETNELVTIEYKHPGLEVDLPSEWFAKEVTKSAFSSNANPYLHTWIHMIGALLGHQRSINARYIFEGNLADISLNAVLITWAFARGGELNPQFSRRRERYGEDIIPEGEGDEGDSGVDDAIWITTQGREAQTWYALLKNGGFKVPGVVSKVIRRQRDKIRNPREETIGEYVKNNFLY</sequence>
<evidence type="ECO:0000313" key="3">
    <source>
        <dbReference type="Proteomes" id="UP001153954"/>
    </source>
</evidence>
<accession>A0AAU9TPQ3</accession>
<dbReference type="AlphaFoldDB" id="A0AAU9TPQ3"/>
<dbReference type="InterPro" id="IPR000448">
    <property type="entry name" value="Rhabdo_ncapsid"/>
</dbReference>
<proteinExistence type="predicted"/>
<dbReference type="Gene3D" id="1.10.3610.10">
    <property type="entry name" value="Nucleoprotein"/>
    <property type="match status" value="1"/>
</dbReference>
<comment type="caution">
    <text evidence="2">The sequence shown here is derived from an EMBL/GenBank/DDBJ whole genome shotgun (WGS) entry which is preliminary data.</text>
</comment>
<evidence type="ECO:0000259" key="1">
    <source>
        <dbReference type="Pfam" id="PF00945"/>
    </source>
</evidence>
<dbReference type="SUPFAM" id="SSF140809">
    <property type="entry name" value="Rhabdovirus nucleoprotein-like"/>
    <property type="match status" value="1"/>
</dbReference>
<feature type="domain" description="Rhabdovirus nucleocapsid" evidence="1">
    <location>
        <begin position="100"/>
        <end position="228"/>
    </location>
</feature>
<dbReference type="Pfam" id="PF00945">
    <property type="entry name" value="Rhabdo_ncap"/>
    <property type="match status" value="1"/>
</dbReference>
<protein>
    <recommendedName>
        <fullName evidence="1">Rhabdovirus nucleocapsid domain-containing protein</fullName>
    </recommendedName>
</protein>
<dbReference type="InterPro" id="IPR023331">
    <property type="entry name" value="Rhabdovirus_ncapsid_C"/>
</dbReference>
<gene>
    <name evidence="2" type="ORF">EEDITHA_LOCUS4812</name>
</gene>
<dbReference type="EMBL" id="CAKOGL010000007">
    <property type="protein sequence ID" value="CAH2088673.1"/>
    <property type="molecule type" value="Genomic_DNA"/>
</dbReference>
<reference evidence="2" key="1">
    <citation type="submission" date="2022-03" db="EMBL/GenBank/DDBJ databases">
        <authorList>
            <person name="Tunstrom K."/>
        </authorList>
    </citation>
    <scope>NUCLEOTIDE SEQUENCE</scope>
</reference>
<name>A0AAU9TPQ3_EUPED</name>
<evidence type="ECO:0000313" key="2">
    <source>
        <dbReference type="EMBL" id="CAH2088673.1"/>
    </source>
</evidence>